<proteinExistence type="predicted"/>
<accession>A0ABU2GRW2</accession>
<dbReference type="PROSITE" id="PS51318">
    <property type="entry name" value="TAT"/>
    <property type="match status" value="1"/>
</dbReference>
<feature type="signal peptide" evidence="1">
    <location>
        <begin position="1"/>
        <end position="33"/>
    </location>
</feature>
<gene>
    <name evidence="2" type="ORF">RD149_10510</name>
</gene>
<sequence>MNTSKITRRLTVGAATIAAAGALGIAGAPMAAAAPATAPPVQAQPVVGSVALCFGVPLGSLSFSICI</sequence>
<feature type="chain" id="PRO_5047454638" evidence="1">
    <location>
        <begin position="34"/>
        <end position="67"/>
    </location>
</feature>
<name>A0ABU2GRW2_9ACTN</name>
<dbReference type="InterPro" id="IPR006311">
    <property type="entry name" value="TAT_signal"/>
</dbReference>
<dbReference type="RefSeq" id="WP_310950394.1">
    <property type="nucleotide sequence ID" value="NZ_JAVLUS010000007.1"/>
</dbReference>
<dbReference type="EMBL" id="JAVLUS010000007">
    <property type="protein sequence ID" value="MDS1114204.1"/>
    <property type="molecule type" value="Genomic_DNA"/>
</dbReference>
<evidence type="ECO:0000313" key="3">
    <source>
        <dbReference type="Proteomes" id="UP001265083"/>
    </source>
</evidence>
<keyword evidence="1" id="KW-0732">Signal</keyword>
<protein>
    <submittedName>
        <fullName evidence="2">Uncharacterized protein</fullName>
    </submittedName>
</protein>
<dbReference type="Proteomes" id="UP001265083">
    <property type="component" value="Unassembled WGS sequence"/>
</dbReference>
<evidence type="ECO:0000256" key="1">
    <source>
        <dbReference type="SAM" id="SignalP"/>
    </source>
</evidence>
<reference evidence="2 3" key="1">
    <citation type="submission" date="2023-08" db="EMBL/GenBank/DDBJ databases">
        <title>Bioegradation of LLDPE and BLDPE plastic by marine bacteria from coast plastic debris.</title>
        <authorList>
            <person name="Rong Z."/>
        </authorList>
    </citation>
    <scope>NUCLEOTIDE SEQUENCE [LARGE SCALE GENOMIC DNA]</scope>
    <source>
        <strain evidence="2 3">Z-2</strain>
    </source>
</reference>
<evidence type="ECO:0000313" key="2">
    <source>
        <dbReference type="EMBL" id="MDS1114204.1"/>
    </source>
</evidence>
<keyword evidence="3" id="KW-1185">Reference proteome</keyword>
<organism evidence="2 3">
    <name type="scientific">Gordonia westfalica</name>
    <dbReference type="NCBI Taxonomy" id="158898"/>
    <lineage>
        <taxon>Bacteria</taxon>
        <taxon>Bacillati</taxon>
        <taxon>Actinomycetota</taxon>
        <taxon>Actinomycetes</taxon>
        <taxon>Mycobacteriales</taxon>
        <taxon>Gordoniaceae</taxon>
        <taxon>Gordonia</taxon>
    </lineage>
</organism>
<comment type="caution">
    <text evidence="2">The sequence shown here is derived from an EMBL/GenBank/DDBJ whole genome shotgun (WGS) entry which is preliminary data.</text>
</comment>